<dbReference type="AlphaFoldDB" id="A0A7X8XTQ7"/>
<organism evidence="3 4">
    <name type="scientific">Flammeovirga agarivorans</name>
    <dbReference type="NCBI Taxonomy" id="2726742"/>
    <lineage>
        <taxon>Bacteria</taxon>
        <taxon>Pseudomonadati</taxon>
        <taxon>Bacteroidota</taxon>
        <taxon>Cytophagia</taxon>
        <taxon>Cytophagales</taxon>
        <taxon>Flammeovirgaceae</taxon>
        <taxon>Flammeovirga</taxon>
    </lineage>
</organism>
<dbReference type="RefSeq" id="WP_168880293.1">
    <property type="nucleotide sequence ID" value="NZ_JABAIL010000001.1"/>
</dbReference>
<evidence type="ECO:0000313" key="3">
    <source>
        <dbReference type="EMBL" id="NLR89598.1"/>
    </source>
</evidence>
<accession>A0A7X8XTQ7</accession>
<dbReference type="Gene3D" id="1.20.1600.10">
    <property type="entry name" value="Outer membrane efflux proteins (OEP)"/>
    <property type="match status" value="1"/>
</dbReference>
<dbReference type="PANTHER" id="PTHR30203">
    <property type="entry name" value="OUTER MEMBRANE CATION EFFLUX PROTEIN"/>
    <property type="match status" value="1"/>
</dbReference>
<proteinExistence type="inferred from homology"/>
<dbReference type="SUPFAM" id="SSF56954">
    <property type="entry name" value="Outer membrane efflux proteins (OEP)"/>
    <property type="match status" value="1"/>
</dbReference>
<dbReference type="EMBL" id="JABAIL010000001">
    <property type="protein sequence ID" value="NLR89598.1"/>
    <property type="molecule type" value="Genomic_DNA"/>
</dbReference>
<dbReference type="NCBIfam" id="TIGR01845">
    <property type="entry name" value="outer_NodT"/>
    <property type="match status" value="1"/>
</dbReference>
<comment type="similarity">
    <text evidence="1 2">Belongs to the outer membrane factor (OMF) (TC 1.B.17) family.</text>
</comment>
<dbReference type="PROSITE" id="PS51257">
    <property type="entry name" value="PROKAR_LIPOPROTEIN"/>
    <property type="match status" value="1"/>
</dbReference>
<comment type="subcellular location">
    <subcellularLocation>
        <location evidence="2">Cell membrane</location>
        <topology evidence="2">Lipid-anchor</topology>
    </subcellularLocation>
</comment>
<reference evidence="3 4" key="1">
    <citation type="submission" date="2020-04" db="EMBL/GenBank/DDBJ databases">
        <title>Flammeovirga sp. SR4, a novel species isolated from seawater.</title>
        <authorList>
            <person name="Wang X."/>
        </authorList>
    </citation>
    <scope>NUCLEOTIDE SEQUENCE [LARGE SCALE GENOMIC DNA]</scope>
    <source>
        <strain evidence="3 4">SR4</strain>
    </source>
</reference>
<keyword evidence="4" id="KW-1185">Reference proteome</keyword>
<name>A0A7X8XTQ7_9BACT</name>
<evidence type="ECO:0000313" key="4">
    <source>
        <dbReference type="Proteomes" id="UP000585050"/>
    </source>
</evidence>
<keyword evidence="2" id="KW-0812">Transmembrane</keyword>
<dbReference type="Pfam" id="PF02321">
    <property type="entry name" value="OEP"/>
    <property type="match status" value="2"/>
</dbReference>
<dbReference type="GO" id="GO:0005886">
    <property type="term" value="C:plasma membrane"/>
    <property type="evidence" value="ECO:0007669"/>
    <property type="project" value="UniProtKB-SubCell"/>
</dbReference>
<gene>
    <name evidence="3" type="ORF">HGP29_00165</name>
</gene>
<keyword evidence="2" id="KW-0564">Palmitate</keyword>
<dbReference type="InterPro" id="IPR003423">
    <property type="entry name" value="OMP_efflux"/>
</dbReference>
<dbReference type="Proteomes" id="UP000585050">
    <property type="component" value="Unassembled WGS sequence"/>
</dbReference>
<evidence type="ECO:0000256" key="1">
    <source>
        <dbReference type="ARBA" id="ARBA00007613"/>
    </source>
</evidence>
<keyword evidence="2" id="KW-1134">Transmembrane beta strand</keyword>
<sequence length="468" mass="52101">MKKVFYKIGLTLTAAIAFSGCVKLKDAPTSAEMKEDNTALDNMQIPNEWAMQEMDSAAIDLSWVKEWETDAIDALIAEACLYNADIQVAASRIEQANQGLKLSKSRMKPQVGIGASGGYAPVTNTAAPSYGMLNASWEMDLWGKLRYGNEKAQNMIYSAEYADKKLRQVLSASIARAYYTAVFIKEQKELLNQAIEATNEMATLNEARVKIGVAKESDVLQMNAQEAKFKEQLVYLDQKERDVKRSIELLMGRYPKGEIEVAAELINLNSTMPESLPLSMLENRPEIMISQYAVENAFYDKKIAEASRWPSVSLDLSFGGVNSILQSMWSLSNPILSIGGSLTTPIFTGGAIKANIAIQNEAQKQAVLYYAKSYLNALSEIETNLNGINAVEGRFEQSNVALKNLKRTYELSELQYKVGNENMFTLLQKQLQLLNEGTNQLDLRFEKINQRISLYMALGGDYVGAEKQ</sequence>
<evidence type="ECO:0000256" key="2">
    <source>
        <dbReference type="RuleBase" id="RU362097"/>
    </source>
</evidence>
<dbReference type="GO" id="GO:0015562">
    <property type="term" value="F:efflux transmembrane transporter activity"/>
    <property type="evidence" value="ECO:0007669"/>
    <property type="project" value="InterPro"/>
</dbReference>
<protein>
    <submittedName>
        <fullName evidence="3">TolC family protein</fullName>
    </submittedName>
</protein>
<keyword evidence="2" id="KW-0449">Lipoprotein</keyword>
<dbReference type="InterPro" id="IPR010131">
    <property type="entry name" value="MdtP/NodT-like"/>
</dbReference>
<keyword evidence="2" id="KW-0472">Membrane</keyword>
<comment type="caution">
    <text evidence="3">The sequence shown here is derived from an EMBL/GenBank/DDBJ whole genome shotgun (WGS) entry which is preliminary data.</text>
</comment>
<dbReference type="Gene3D" id="2.20.200.10">
    <property type="entry name" value="Outer membrane efflux proteins (OEP)"/>
    <property type="match status" value="1"/>
</dbReference>